<sequence length="101" mass="11160">MEMPESFLHQLGGSWGAEDMPDPSHPPLLPPPKHPQDVVTVVVEDLRLCTVKRCPDHERRFCFEVVSPSKAATGEEVKKVKMAPGPPTIHVLPSAEPSRFV</sequence>
<comment type="caution">
    <text evidence="2">The sequence shown here is derived from an EMBL/GenBank/DDBJ whole genome shotgun (WGS) entry which is preliminary data.</text>
</comment>
<evidence type="ECO:0000256" key="1">
    <source>
        <dbReference type="SAM" id="MobiDB-lite"/>
    </source>
</evidence>
<dbReference type="AlphaFoldDB" id="V8NED6"/>
<name>V8NED6_OPHHA</name>
<organism evidence="2 3">
    <name type="scientific">Ophiophagus hannah</name>
    <name type="common">King cobra</name>
    <name type="synonym">Naja hannah</name>
    <dbReference type="NCBI Taxonomy" id="8665"/>
    <lineage>
        <taxon>Eukaryota</taxon>
        <taxon>Metazoa</taxon>
        <taxon>Chordata</taxon>
        <taxon>Craniata</taxon>
        <taxon>Vertebrata</taxon>
        <taxon>Euteleostomi</taxon>
        <taxon>Lepidosauria</taxon>
        <taxon>Squamata</taxon>
        <taxon>Bifurcata</taxon>
        <taxon>Unidentata</taxon>
        <taxon>Episquamata</taxon>
        <taxon>Toxicofera</taxon>
        <taxon>Serpentes</taxon>
        <taxon>Colubroidea</taxon>
        <taxon>Elapidae</taxon>
        <taxon>Elapinae</taxon>
        <taxon>Ophiophagus</taxon>
    </lineage>
</organism>
<dbReference type="OrthoDB" id="10070851at2759"/>
<dbReference type="EMBL" id="AZIM01005071">
    <property type="protein sequence ID" value="ETE59968.1"/>
    <property type="molecule type" value="Genomic_DNA"/>
</dbReference>
<evidence type="ECO:0000313" key="3">
    <source>
        <dbReference type="Proteomes" id="UP000018936"/>
    </source>
</evidence>
<dbReference type="InterPro" id="IPR011993">
    <property type="entry name" value="PH-like_dom_sf"/>
</dbReference>
<evidence type="ECO:0000313" key="2">
    <source>
        <dbReference type="EMBL" id="ETE59968.1"/>
    </source>
</evidence>
<gene>
    <name evidence="2" type="primary">ACAP1</name>
    <name evidence="2" type="ORF">L345_14300</name>
</gene>
<keyword evidence="3" id="KW-1185">Reference proteome</keyword>
<dbReference type="Gene3D" id="2.30.29.30">
    <property type="entry name" value="Pleckstrin-homology domain (PH domain)/Phosphotyrosine-binding domain (PTB)"/>
    <property type="match status" value="1"/>
</dbReference>
<feature type="region of interest" description="Disordered" evidence="1">
    <location>
        <begin position="1"/>
        <end position="33"/>
    </location>
</feature>
<protein>
    <submittedName>
        <fullName evidence="2">Arf-GAP with coiled-coil, ANK repeat and PH domain-containing protein 1</fullName>
    </submittedName>
</protein>
<feature type="compositionally biased region" description="Pro residues" evidence="1">
    <location>
        <begin position="23"/>
        <end position="33"/>
    </location>
</feature>
<feature type="non-terminal residue" evidence="2">
    <location>
        <position position="1"/>
    </location>
</feature>
<accession>V8NED6</accession>
<reference evidence="2 3" key="1">
    <citation type="journal article" date="2013" name="Proc. Natl. Acad. Sci. U.S.A.">
        <title>The king cobra genome reveals dynamic gene evolution and adaptation in the snake venom system.</title>
        <authorList>
            <person name="Vonk F.J."/>
            <person name="Casewell N.R."/>
            <person name="Henkel C.V."/>
            <person name="Heimberg A.M."/>
            <person name="Jansen H.J."/>
            <person name="McCleary R.J."/>
            <person name="Kerkkamp H.M."/>
            <person name="Vos R.A."/>
            <person name="Guerreiro I."/>
            <person name="Calvete J.J."/>
            <person name="Wuster W."/>
            <person name="Woods A.E."/>
            <person name="Logan J.M."/>
            <person name="Harrison R.A."/>
            <person name="Castoe T.A."/>
            <person name="de Koning A.P."/>
            <person name="Pollock D.D."/>
            <person name="Yandell M."/>
            <person name="Calderon D."/>
            <person name="Renjifo C."/>
            <person name="Currier R.B."/>
            <person name="Salgado D."/>
            <person name="Pla D."/>
            <person name="Sanz L."/>
            <person name="Hyder A.S."/>
            <person name="Ribeiro J.M."/>
            <person name="Arntzen J.W."/>
            <person name="van den Thillart G.E."/>
            <person name="Boetzer M."/>
            <person name="Pirovano W."/>
            <person name="Dirks R.P."/>
            <person name="Spaink H.P."/>
            <person name="Duboule D."/>
            <person name="McGlinn E."/>
            <person name="Kini R.M."/>
            <person name="Richardson M.K."/>
        </authorList>
    </citation>
    <scope>NUCLEOTIDE SEQUENCE</scope>
    <source>
        <tissue evidence="2">Blood</tissue>
    </source>
</reference>
<dbReference type="SUPFAM" id="SSF50729">
    <property type="entry name" value="PH domain-like"/>
    <property type="match status" value="1"/>
</dbReference>
<proteinExistence type="predicted"/>
<dbReference type="Proteomes" id="UP000018936">
    <property type="component" value="Unassembled WGS sequence"/>
</dbReference>